<accession>A0AAW1VG37</accession>
<proteinExistence type="predicted"/>
<name>A0AAW1VG37_9CUCU</name>
<sequence length="111" mass="13005">MGGDEEQYRTAMDRGVQTFQRQRNTVPELPGHRSVPTLFARNKRSYGTSFFLNEQLMDIRKVVTKSRNITCNANYKIQYGQLSKLFGHSEPKPRPIKKMHSCEKYDFKNKC</sequence>
<keyword evidence="2" id="KW-1185">Reference proteome</keyword>
<dbReference type="EMBL" id="JARQZJ010000138">
    <property type="protein sequence ID" value="KAK9892753.1"/>
    <property type="molecule type" value="Genomic_DNA"/>
</dbReference>
<dbReference type="Proteomes" id="UP001431783">
    <property type="component" value="Unassembled WGS sequence"/>
</dbReference>
<protein>
    <submittedName>
        <fullName evidence="1">Uncharacterized protein</fullName>
    </submittedName>
</protein>
<comment type="caution">
    <text evidence="1">The sequence shown here is derived from an EMBL/GenBank/DDBJ whole genome shotgun (WGS) entry which is preliminary data.</text>
</comment>
<evidence type="ECO:0000313" key="1">
    <source>
        <dbReference type="EMBL" id="KAK9892753.1"/>
    </source>
</evidence>
<dbReference type="AlphaFoldDB" id="A0AAW1VG37"/>
<reference evidence="1 2" key="1">
    <citation type="submission" date="2023-03" db="EMBL/GenBank/DDBJ databases">
        <title>Genome insight into feeding habits of ladybird beetles.</title>
        <authorList>
            <person name="Li H.-S."/>
            <person name="Huang Y.-H."/>
            <person name="Pang H."/>
        </authorList>
    </citation>
    <scope>NUCLEOTIDE SEQUENCE [LARGE SCALE GENOMIC DNA]</scope>
    <source>
        <strain evidence="1">SYSU_2023b</strain>
        <tissue evidence="1">Whole body</tissue>
    </source>
</reference>
<gene>
    <name evidence="1" type="ORF">WA026_021946</name>
</gene>
<organism evidence="1 2">
    <name type="scientific">Henosepilachna vigintioctopunctata</name>
    <dbReference type="NCBI Taxonomy" id="420089"/>
    <lineage>
        <taxon>Eukaryota</taxon>
        <taxon>Metazoa</taxon>
        <taxon>Ecdysozoa</taxon>
        <taxon>Arthropoda</taxon>
        <taxon>Hexapoda</taxon>
        <taxon>Insecta</taxon>
        <taxon>Pterygota</taxon>
        <taxon>Neoptera</taxon>
        <taxon>Endopterygota</taxon>
        <taxon>Coleoptera</taxon>
        <taxon>Polyphaga</taxon>
        <taxon>Cucujiformia</taxon>
        <taxon>Coccinelloidea</taxon>
        <taxon>Coccinellidae</taxon>
        <taxon>Epilachninae</taxon>
        <taxon>Epilachnini</taxon>
        <taxon>Henosepilachna</taxon>
    </lineage>
</organism>
<evidence type="ECO:0000313" key="2">
    <source>
        <dbReference type="Proteomes" id="UP001431783"/>
    </source>
</evidence>